<dbReference type="AlphaFoldDB" id="A0A830BYJ1"/>
<evidence type="ECO:0000313" key="2">
    <source>
        <dbReference type="EMBL" id="GFP88893.1"/>
    </source>
</evidence>
<accession>A0A830BYJ1</accession>
<dbReference type="InterPro" id="IPR057173">
    <property type="entry name" value="DUF7851"/>
</dbReference>
<name>A0A830BYJ1_9LAMI</name>
<dbReference type="PANTHER" id="PTHR36375:SF1">
    <property type="entry name" value="OS05G0459300 PROTEIN"/>
    <property type="match status" value="1"/>
</dbReference>
<dbReference type="Pfam" id="PF25236">
    <property type="entry name" value="DUF7851"/>
    <property type="match status" value="1"/>
</dbReference>
<reference evidence="2" key="1">
    <citation type="submission" date="2020-07" db="EMBL/GenBank/DDBJ databases">
        <title>Ethylene signaling mediates host invasion by parasitic plants.</title>
        <authorList>
            <person name="Yoshida S."/>
        </authorList>
    </citation>
    <scope>NUCLEOTIDE SEQUENCE</scope>
    <source>
        <strain evidence="2">Okayama</strain>
    </source>
</reference>
<proteinExistence type="predicted"/>
<dbReference type="OrthoDB" id="736665at2759"/>
<dbReference type="PANTHER" id="PTHR36375">
    <property type="entry name" value="OS05G0459300 PROTEIN"/>
    <property type="match status" value="1"/>
</dbReference>
<organism evidence="2 3">
    <name type="scientific">Phtheirospermum japonicum</name>
    <dbReference type="NCBI Taxonomy" id="374723"/>
    <lineage>
        <taxon>Eukaryota</taxon>
        <taxon>Viridiplantae</taxon>
        <taxon>Streptophyta</taxon>
        <taxon>Embryophyta</taxon>
        <taxon>Tracheophyta</taxon>
        <taxon>Spermatophyta</taxon>
        <taxon>Magnoliopsida</taxon>
        <taxon>eudicotyledons</taxon>
        <taxon>Gunneridae</taxon>
        <taxon>Pentapetalae</taxon>
        <taxon>asterids</taxon>
        <taxon>lamiids</taxon>
        <taxon>Lamiales</taxon>
        <taxon>Orobanchaceae</taxon>
        <taxon>Orobanchaceae incertae sedis</taxon>
        <taxon>Phtheirospermum</taxon>
    </lineage>
</organism>
<comment type="caution">
    <text evidence="2">The sequence shown here is derived from an EMBL/GenBank/DDBJ whole genome shotgun (WGS) entry which is preliminary data.</text>
</comment>
<feature type="domain" description="DUF7851" evidence="1">
    <location>
        <begin position="1"/>
        <end position="42"/>
    </location>
</feature>
<protein>
    <recommendedName>
        <fullName evidence="1">DUF7851 domain-containing protein</fullName>
    </recommendedName>
</protein>
<keyword evidence="3" id="KW-1185">Reference proteome</keyword>
<sequence length="51" mass="5762">MKGHDMVRFKFQKGCVTFYEYAVRRYGDPGFLCADDLRTILQFGGGAQGLP</sequence>
<evidence type="ECO:0000259" key="1">
    <source>
        <dbReference type="Pfam" id="PF25236"/>
    </source>
</evidence>
<gene>
    <name evidence="2" type="ORF">PHJA_001033000</name>
</gene>
<dbReference type="EMBL" id="BMAC01000175">
    <property type="protein sequence ID" value="GFP88893.1"/>
    <property type="molecule type" value="Genomic_DNA"/>
</dbReference>
<dbReference type="Proteomes" id="UP000653305">
    <property type="component" value="Unassembled WGS sequence"/>
</dbReference>
<evidence type="ECO:0000313" key="3">
    <source>
        <dbReference type="Proteomes" id="UP000653305"/>
    </source>
</evidence>